<keyword evidence="2" id="KW-1185">Reference proteome</keyword>
<dbReference type="Proteomes" id="UP000823388">
    <property type="component" value="Chromosome 1N"/>
</dbReference>
<comment type="caution">
    <text evidence="1">The sequence shown here is derived from an EMBL/GenBank/DDBJ whole genome shotgun (WGS) entry which is preliminary data.</text>
</comment>
<name>A0A8T0X3X9_PANVG</name>
<accession>A0A8T0X3X9</accession>
<protein>
    <submittedName>
        <fullName evidence="1">Uncharacterized protein</fullName>
    </submittedName>
</protein>
<proteinExistence type="predicted"/>
<evidence type="ECO:0000313" key="1">
    <source>
        <dbReference type="EMBL" id="KAG2650249.1"/>
    </source>
</evidence>
<evidence type="ECO:0000313" key="2">
    <source>
        <dbReference type="Proteomes" id="UP000823388"/>
    </source>
</evidence>
<reference evidence="1" key="1">
    <citation type="submission" date="2020-05" db="EMBL/GenBank/DDBJ databases">
        <title>WGS assembly of Panicum virgatum.</title>
        <authorList>
            <person name="Lovell J.T."/>
            <person name="Jenkins J."/>
            <person name="Shu S."/>
            <person name="Juenger T.E."/>
            <person name="Schmutz J."/>
        </authorList>
    </citation>
    <scope>NUCLEOTIDE SEQUENCE</scope>
    <source>
        <strain evidence="1">AP13</strain>
    </source>
</reference>
<organism evidence="1 2">
    <name type="scientific">Panicum virgatum</name>
    <name type="common">Blackwell switchgrass</name>
    <dbReference type="NCBI Taxonomy" id="38727"/>
    <lineage>
        <taxon>Eukaryota</taxon>
        <taxon>Viridiplantae</taxon>
        <taxon>Streptophyta</taxon>
        <taxon>Embryophyta</taxon>
        <taxon>Tracheophyta</taxon>
        <taxon>Spermatophyta</taxon>
        <taxon>Magnoliopsida</taxon>
        <taxon>Liliopsida</taxon>
        <taxon>Poales</taxon>
        <taxon>Poaceae</taxon>
        <taxon>PACMAD clade</taxon>
        <taxon>Panicoideae</taxon>
        <taxon>Panicodae</taxon>
        <taxon>Paniceae</taxon>
        <taxon>Panicinae</taxon>
        <taxon>Panicum</taxon>
        <taxon>Panicum sect. Hiantes</taxon>
    </lineage>
</organism>
<gene>
    <name evidence="1" type="ORF">PVAP13_1NG225214</name>
</gene>
<dbReference type="EMBL" id="CM029038">
    <property type="protein sequence ID" value="KAG2650249.1"/>
    <property type="molecule type" value="Genomic_DNA"/>
</dbReference>
<dbReference type="AlphaFoldDB" id="A0A8T0X3X9"/>
<sequence>MAMSEFVIAEVARCRPELAKQPPLSGVVPATLPHRHHTTSLALCHPHAHALRMPAASRVRVAMPEFVISLSRRSRWPSPGACQAAAIARSCSRRATSLPPCRPYARALCAPAAARAFRGEGADKIRAVRRSMEWI</sequence>